<evidence type="ECO:0000256" key="10">
    <source>
        <dbReference type="ARBA" id="ARBA00022989"/>
    </source>
</evidence>
<keyword evidence="7" id="KW-0677">Repeat</keyword>
<dbReference type="EMBL" id="CP042997">
    <property type="protein sequence ID" value="QEH34055.1"/>
    <property type="molecule type" value="Genomic_DNA"/>
</dbReference>
<dbReference type="KEGG" id="agv:OJF2_25880"/>
<accession>A0A5B9W228</accession>
<evidence type="ECO:0000256" key="7">
    <source>
        <dbReference type="ARBA" id="ARBA00022737"/>
    </source>
</evidence>
<keyword evidence="5 14" id="KW-0812">Transmembrane</keyword>
<dbReference type="PANTHER" id="PTHR39188:SF3">
    <property type="entry name" value="STAGE IV SPORULATION PROTEIN FB"/>
    <property type="match status" value="1"/>
</dbReference>
<evidence type="ECO:0000256" key="13">
    <source>
        <dbReference type="ARBA" id="ARBA00023136"/>
    </source>
</evidence>
<dbReference type="PIRSF" id="PIRSF006404">
    <property type="entry name" value="UCP006404_Pept_M50_CBS"/>
    <property type="match status" value="1"/>
</dbReference>
<feature type="binding site" evidence="16">
    <location>
        <position position="63"/>
    </location>
    <ligand>
        <name>Zn(2+)</name>
        <dbReference type="ChEBI" id="CHEBI:29105"/>
        <note>catalytic</note>
    </ligand>
</feature>
<dbReference type="InterPro" id="IPR016483">
    <property type="entry name" value="UCP006404_Pept_M50_CBS"/>
</dbReference>
<dbReference type="InterPro" id="IPR008915">
    <property type="entry name" value="Peptidase_M50"/>
</dbReference>
<name>A0A5B9W228_9BACT</name>
<evidence type="ECO:0000256" key="15">
    <source>
        <dbReference type="PIRSR" id="PIRSR006404-1"/>
    </source>
</evidence>
<dbReference type="OrthoDB" id="9800627at2"/>
<feature type="transmembrane region" description="Helical" evidence="14">
    <location>
        <begin position="12"/>
        <end position="33"/>
    </location>
</feature>
<keyword evidence="12" id="KW-0129">CBS domain</keyword>
<dbReference type="InterPro" id="IPR000644">
    <property type="entry name" value="CBS_dom"/>
</dbReference>
<keyword evidence="10 14" id="KW-1133">Transmembrane helix</keyword>
<evidence type="ECO:0000256" key="2">
    <source>
        <dbReference type="ARBA" id="ARBA00007931"/>
    </source>
</evidence>
<keyword evidence="4 14" id="KW-0645">Protease</keyword>
<reference evidence="19 20" key="1">
    <citation type="submission" date="2019-08" db="EMBL/GenBank/DDBJ databases">
        <title>Deep-cultivation of Planctomycetes and their phenomic and genomic characterization uncovers novel biology.</title>
        <authorList>
            <person name="Wiegand S."/>
            <person name="Jogler M."/>
            <person name="Boedeker C."/>
            <person name="Pinto D."/>
            <person name="Vollmers J."/>
            <person name="Rivas-Marin E."/>
            <person name="Kohn T."/>
            <person name="Peeters S.H."/>
            <person name="Heuer A."/>
            <person name="Rast P."/>
            <person name="Oberbeckmann S."/>
            <person name="Bunk B."/>
            <person name="Jeske O."/>
            <person name="Meyerdierks A."/>
            <person name="Storesund J.E."/>
            <person name="Kallscheuer N."/>
            <person name="Luecker S."/>
            <person name="Lage O.M."/>
            <person name="Pohl T."/>
            <person name="Merkel B.J."/>
            <person name="Hornburger P."/>
            <person name="Mueller R.-W."/>
            <person name="Bruemmer F."/>
            <person name="Labrenz M."/>
            <person name="Spormann A.M."/>
            <person name="Op den Camp H."/>
            <person name="Overmann J."/>
            <person name="Amann R."/>
            <person name="Jetten M.S.M."/>
            <person name="Mascher T."/>
            <person name="Medema M.H."/>
            <person name="Devos D.P."/>
            <person name="Kaster A.-K."/>
            <person name="Ovreas L."/>
            <person name="Rohde M."/>
            <person name="Galperin M.Y."/>
            <person name="Jogler C."/>
        </authorList>
    </citation>
    <scope>NUCLEOTIDE SEQUENCE [LARGE SCALE GENOMIC DNA]</scope>
    <source>
        <strain evidence="19 20">OJF2</strain>
    </source>
</reference>
<keyword evidence="3 14" id="KW-1003">Cell membrane</keyword>
<dbReference type="Proteomes" id="UP000324233">
    <property type="component" value="Chromosome"/>
</dbReference>
<evidence type="ECO:0000256" key="11">
    <source>
        <dbReference type="ARBA" id="ARBA00023049"/>
    </source>
</evidence>
<feature type="domain" description="Peptidase M50" evidence="18">
    <location>
        <begin position="48"/>
        <end position="120"/>
    </location>
</feature>
<feature type="transmembrane region" description="Helical" evidence="14">
    <location>
        <begin position="180"/>
        <end position="198"/>
    </location>
</feature>
<dbReference type="CDD" id="cd06164">
    <property type="entry name" value="S2P-M50_SpoIVFB_CBS"/>
    <property type="match status" value="1"/>
</dbReference>
<protein>
    <recommendedName>
        <fullName evidence="14">Zinc metalloprotease</fullName>
    </recommendedName>
</protein>
<proteinExistence type="inferred from homology"/>
<evidence type="ECO:0000313" key="20">
    <source>
        <dbReference type="Proteomes" id="UP000324233"/>
    </source>
</evidence>
<dbReference type="SUPFAM" id="SSF54631">
    <property type="entry name" value="CBS-domain pair"/>
    <property type="match status" value="1"/>
</dbReference>
<gene>
    <name evidence="19" type="primary">rip3_3</name>
    <name evidence="19" type="ORF">OJF2_25880</name>
</gene>
<dbReference type="GO" id="GO:0046872">
    <property type="term" value="F:metal ion binding"/>
    <property type="evidence" value="ECO:0007669"/>
    <property type="project" value="UniProtKB-UniRule"/>
</dbReference>
<dbReference type="PANTHER" id="PTHR39188">
    <property type="entry name" value="MEMBRANE-ASSOCIATED ZINC METALLOPROTEASE M50B"/>
    <property type="match status" value="1"/>
</dbReference>
<evidence type="ECO:0000256" key="16">
    <source>
        <dbReference type="PIRSR" id="PIRSR006404-2"/>
    </source>
</evidence>
<keyword evidence="6 14" id="KW-0479">Metal-binding</keyword>
<dbReference type="GO" id="GO:0006508">
    <property type="term" value="P:proteolysis"/>
    <property type="evidence" value="ECO:0007669"/>
    <property type="project" value="UniProtKB-KW"/>
</dbReference>
<keyword evidence="11 14" id="KW-0482">Metalloprotease</keyword>
<comment type="similarity">
    <text evidence="2 14">Belongs to the peptidase M50B family.</text>
</comment>
<feature type="domain" description="Peptidase M50" evidence="18">
    <location>
        <begin position="138"/>
        <end position="193"/>
    </location>
</feature>
<dbReference type="AlphaFoldDB" id="A0A5B9W228"/>
<dbReference type="GO" id="GO:0005886">
    <property type="term" value="C:plasma membrane"/>
    <property type="evidence" value="ECO:0007669"/>
    <property type="project" value="UniProtKB-SubCell"/>
</dbReference>
<dbReference type="Pfam" id="PF02163">
    <property type="entry name" value="Peptidase_M50"/>
    <property type="match status" value="2"/>
</dbReference>
<dbReference type="InterPro" id="IPR046342">
    <property type="entry name" value="CBS_dom_sf"/>
</dbReference>
<evidence type="ECO:0000256" key="8">
    <source>
        <dbReference type="ARBA" id="ARBA00022801"/>
    </source>
</evidence>
<sequence>MSWSLKIGRVAGIPIFVHWTFLILLGWIMLGQWGQSRDATVALAGGLFIITLFACVVLHELGHALMAKRFGVETSAITLLPIGGVASLQRIPEHPVQELLIAAAGPMVNVVIAAVLYLALGVRFPGTVDDAVHLEQGDFWARILKVNVFLVGFNLIPAFPMDGGRMLRALLAMRLPYARATRLAASIGQALAIGFAFLGYSSNPMLMLIALFVWIGAEAEARQVEDRTALRGLRVRDAMLTEFHALKPTDTLGHAADLLLAGTQHDFPVSSPGETRFRSILTRADLMAGLAASGREGTVAGHARTELPAVEVASDLAEAVASLQEGQLSCLQVTDRDRTVGLLSLENVGECLLVRSALRGSDSAPPGPGRRLIAAEA</sequence>
<evidence type="ECO:0000259" key="18">
    <source>
        <dbReference type="Pfam" id="PF02163"/>
    </source>
</evidence>
<dbReference type="Pfam" id="PF00571">
    <property type="entry name" value="CBS"/>
    <property type="match status" value="1"/>
</dbReference>
<evidence type="ECO:0000256" key="9">
    <source>
        <dbReference type="ARBA" id="ARBA00022833"/>
    </source>
</evidence>
<feature type="binding site" evidence="16">
    <location>
        <position position="162"/>
    </location>
    <ligand>
        <name>Zn(2+)</name>
        <dbReference type="ChEBI" id="CHEBI:29105"/>
        <note>catalytic</note>
    </ligand>
</feature>
<keyword evidence="13 14" id="KW-0472">Membrane</keyword>
<organism evidence="19 20">
    <name type="scientific">Aquisphaera giovannonii</name>
    <dbReference type="NCBI Taxonomy" id="406548"/>
    <lineage>
        <taxon>Bacteria</taxon>
        <taxon>Pseudomonadati</taxon>
        <taxon>Planctomycetota</taxon>
        <taxon>Planctomycetia</taxon>
        <taxon>Isosphaerales</taxon>
        <taxon>Isosphaeraceae</taxon>
        <taxon>Aquisphaera</taxon>
    </lineage>
</organism>
<evidence type="ECO:0000256" key="5">
    <source>
        <dbReference type="ARBA" id="ARBA00022692"/>
    </source>
</evidence>
<dbReference type="Gene3D" id="3.10.580.10">
    <property type="entry name" value="CBS-domain"/>
    <property type="match status" value="1"/>
</dbReference>
<feature type="binding site" evidence="16">
    <location>
        <position position="59"/>
    </location>
    <ligand>
        <name>Zn(2+)</name>
        <dbReference type="ChEBI" id="CHEBI:29105"/>
        <note>catalytic</note>
    </ligand>
</feature>
<feature type="domain" description="CBS" evidence="17">
    <location>
        <begin position="235"/>
        <end position="289"/>
    </location>
</feature>
<evidence type="ECO:0000313" key="19">
    <source>
        <dbReference type="EMBL" id="QEH34055.1"/>
    </source>
</evidence>
<keyword evidence="9 14" id="KW-0862">Zinc</keyword>
<dbReference type="RefSeq" id="WP_148594033.1">
    <property type="nucleotide sequence ID" value="NZ_CP042997.1"/>
</dbReference>
<evidence type="ECO:0000259" key="17">
    <source>
        <dbReference type="Pfam" id="PF00571"/>
    </source>
</evidence>
<keyword evidence="8 14" id="KW-0378">Hydrolase</keyword>
<evidence type="ECO:0000256" key="4">
    <source>
        <dbReference type="ARBA" id="ARBA00022670"/>
    </source>
</evidence>
<comment type="subcellular location">
    <subcellularLocation>
        <location evidence="1 14">Cell membrane</location>
        <topology evidence="1 14">Multi-pass membrane protein</topology>
    </subcellularLocation>
</comment>
<feature type="transmembrane region" description="Helical" evidence="14">
    <location>
        <begin position="39"/>
        <end position="59"/>
    </location>
</feature>
<evidence type="ECO:0000256" key="1">
    <source>
        <dbReference type="ARBA" id="ARBA00004651"/>
    </source>
</evidence>
<feature type="transmembrane region" description="Helical" evidence="14">
    <location>
        <begin position="99"/>
        <end position="119"/>
    </location>
</feature>
<keyword evidence="20" id="KW-1185">Reference proteome</keyword>
<evidence type="ECO:0000256" key="3">
    <source>
        <dbReference type="ARBA" id="ARBA00022475"/>
    </source>
</evidence>
<evidence type="ECO:0000256" key="12">
    <source>
        <dbReference type="ARBA" id="ARBA00023122"/>
    </source>
</evidence>
<evidence type="ECO:0000256" key="6">
    <source>
        <dbReference type="ARBA" id="ARBA00022723"/>
    </source>
</evidence>
<feature type="active site" evidence="15">
    <location>
        <position position="60"/>
    </location>
</feature>
<dbReference type="GO" id="GO:0008237">
    <property type="term" value="F:metallopeptidase activity"/>
    <property type="evidence" value="ECO:0007669"/>
    <property type="project" value="UniProtKB-UniRule"/>
</dbReference>
<evidence type="ECO:0000256" key="14">
    <source>
        <dbReference type="PIRNR" id="PIRNR006404"/>
    </source>
</evidence>
<comment type="cofactor">
    <cofactor evidence="14 16">
        <name>Zn(2+)</name>
        <dbReference type="ChEBI" id="CHEBI:29105"/>
    </cofactor>
    <text evidence="14 16">Binds 1 zinc ion per subunit.</text>
</comment>
<feature type="transmembrane region" description="Helical" evidence="14">
    <location>
        <begin position="139"/>
        <end position="159"/>
    </location>
</feature>